<proteinExistence type="inferred from homology"/>
<organism evidence="18 19">
    <name type="scientific">Urochloa decumbens</name>
    <dbReference type="NCBI Taxonomy" id="240449"/>
    <lineage>
        <taxon>Eukaryota</taxon>
        <taxon>Viridiplantae</taxon>
        <taxon>Streptophyta</taxon>
        <taxon>Embryophyta</taxon>
        <taxon>Tracheophyta</taxon>
        <taxon>Spermatophyta</taxon>
        <taxon>Magnoliopsida</taxon>
        <taxon>Liliopsida</taxon>
        <taxon>Poales</taxon>
        <taxon>Poaceae</taxon>
        <taxon>PACMAD clade</taxon>
        <taxon>Panicoideae</taxon>
        <taxon>Panicodae</taxon>
        <taxon>Paniceae</taxon>
        <taxon>Melinidinae</taxon>
        <taxon>Urochloa</taxon>
    </lineage>
</organism>
<dbReference type="SUPFAM" id="SSF48113">
    <property type="entry name" value="Heme-dependent peroxidases"/>
    <property type="match status" value="1"/>
</dbReference>
<comment type="cofactor">
    <cofactor evidence="13 16">
        <name>heme b</name>
        <dbReference type="ChEBI" id="CHEBI:60344"/>
    </cofactor>
    <text evidence="13 16">Binds 1 heme b (iron(II)-protoporphyrin IX) group per subunit.</text>
</comment>
<feature type="binding site" evidence="13">
    <location>
        <position position="276"/>
    </location>
    <ligand>
        <name>Ca(2+)</name>
        <dbReference type="ChEBI" id="CHEBI:29108"/>
        <label>2</label>
    </ligand>
</feature>
<dbReference type="InterPro" id="IPR033905">
    <property type="entry name" value="Secretory_peroxidase"/>
</dbReference>
<feature type="binding site" evidence="12">
    <location>
        <position position="196"/>
    </location>
    <ligand>
        <name>substrate</name>
    </ligand>
</feature>
<feature type="binding site" evidence="13">
    <location>
        <position position="268"/>
    </location>
    <ligand>
        <name>Ca(2+)</name>
        <dbReference type="ChEBI" id="CHEBI:29108"/>
        <label>2</label>
    </ligand>
</feature>
<dbReference type="Gene3D" id="1.10.420.10">
    <property type="entry name" value="Peroxidase, domain 2"/>
    <property type="match status" value="1"/>
</dbReference>
<comment type="subcellular location">
    <subcellularLocation>
        <location evidence="2 16">Secreted</location>
    </subcellularLocation>
</comment>
<evidence type="ECO:0000256" key="15">
    <source>
        <dbReference type="PIRSR" id="PIRSR600823-5"/>
    </source>
</evidence>
<feature type="disulfide bond" evidence="15">
    <location>
        <begin position="70"/>
        <end position="148"/>
    </location>
</feature>
<keyword evidence="16" id="KW-0732">Signal</keyword>
<dbReference type="PANTHER" id="PTHR31517">
    <property type="match status" value="1"/>
</dbReference>
<feature type="binding site" evidence="13">
    <location>
        <position position="109"/>
    </location>
    <ligand>
        <name>Ca(2+)</name>
        <dbReference type="ChEBI" id="CHEBI:29108"/>
        <label>1</label>
    </ligand>
</feature>
<name>A0ABC9B4U6_9POAL</name>
<evidence type="ECO:0000256" key="6">
    <source>
        <dbReference type="ARBA" id="ARBA00022837"/>
    </source>
</evidence>
<keyword evidence="6 13" id="KW-0106">Calcium</keyword>
<dbReference type="GO" id="GO:0140825">
    <property type="term" value="F:lactoperoxidase activity"/>
    <property type="evidence" value="ECO:0007669"/>
    <property type="project" value="UniProtKB-EC"/>
</dbReference>
<dbReference type="Gene3D" id="1.10.520.10">
    <property type="match status" value="1"/>
</dbReference>
<protein>
    <recommendedName>
        <fullName evidence="16">Peroxidase</fullName>
        <ecNumber evidence="16">1.11.1.7</ecNumber>
    </recommendedName>
</protein>
<feature type="chain" id="PRO_5044535272" description="Peroxidase" evidence="16">
    <location>
        <begin position="25"/>
        <end position="371"/>
    </location>
</feature>
<feature type="site" description="Transition state stabilizer" evidence="14">
    <location>
        <position position="97"/>
    </location>
</feature>
<keyword evidence="7 16" id="KW-0560">Oxidoreductase</keyword>
<feature type="signal peptide" evidence="16">
    <location>
        <begin position="1"/>
        <end position="24"/>
    </location>
</feature>
<feature type="binding site" evidence="13">
    <location>
        <position position="107"/>
    </location>
    <ligand>
        <name>Ca(2+)</name>
        <dbReference type="ChEBI" id="CHEBI:29108"/>
        <label>1</label>
    </ligand>
</feature>
<feature type="domain" description="Plant heme peroxidase family profile" evidence="17">
    <location>
        <begin position="60"/>
        <end position="341"/>
    </location>
</feature>
<evidence type="ECO:0000256" key="14">
    <source>
        <dbReference type="PIRSR" id="PIRSR600823-4"/>
    </source>
</evidence>
<feature type="binding site" description="axial binding residue" evidence="13">
    <location>
        <position position="228"/>
    </location>
    <ligand>
        <name>heme b</name>
        <dbReference type="ChEBI" id="CHEBI:60344"/>
    </ligand>
    <ligandPart>
        <name>Fe</name>
        <dbReference type="ChEBI" id="CHEBI:18248"/>
    </ligandPart>
</feature>
<keyword evidence="11 16" id="KW-0376">Hydrogen peroxide</keyword>
<dbReference type="GO" id="GO:0046872">
    <property type="term" value="F:metal ion binding"/>
    <property type="evidence" value="ECO:0007669"/>
    <property type="project" value="UniProtKB-UniRule"/>
</dbReference>
<evidence type="ECO:0000256" key="2">
    <source>
        <dbReference type="ARBA" id="ARBA00004613"/>
    </source>
</evidence>
<dbReference type="AlphaFoldDB" id="A0ABC9B4U6"/>
<keyword evidence="5 13" id="KW-0479">Metal-binding</keyword>
<feature type="binding site" evidence="13">
    <location>
        <position position="111"/>
    </location>
    <ligand>
        <name>Ca(2+)</name>
        <dbReference type="ChEBI" id="CHEBI:29108"/>
        <label>1</label>
    </ligand>
</feature>
<evidence type="ECO:0000256" key="7">
    <source>
        <dbReference type="ARBA" id="ARBA00023002"/>
    </source>
</evidence>
<comment type="similarity">
    <text evidence="16">Belongs to the peroxidase family. Classical plant (class III) peroxidase subfamily.</text>
</comment>
<dbReference type="InterPro" id="IPR000823">
    <property type="entry name" value="Peroxidase_pln"/>
</dbReference>
<keyword evidence="4 16" id="KW-0349">Heme</keyword>
<dbReference type="EC" id="1.11.1.7" evidence="16"/>
<evidence type="ECO:0000256" key="1">
    <source>
        <dbReference type="ARBA" id="ARBA00000189"/>
    </source>
</evidence>
<evidence type="ECO:0000256" key="12">
    <source>
        <dbReference type="PIRSR" id="PIRSR600823-2"/>
    </source>
</evidence>
<evidence type="ECO:0000313" key="18">
    <source>
        <dbReference type="EMBL" id="CAL4994544.1"/>
    </source>
</evidence>
<comment type="catalytic activity">
    <reaction evidence="1 16">
        <text>2 a phenolic donor + H2O2 = 2 a phenolic radical donor + 2 H2O</text>
        <dbReference type="Rhea" id="RHEA:56136"/>
        <dbReference type="ChEBI" id="CHEBI:15377"/>
        <dbReference type="ChEBI" id="CHEBI:16240"/>
        <dbReference type="ChEBI" id="CHEBI:139520"/>
        <dbReference type="ChEBI" id="CHEBI:139521"/>
        <dbReference type="EC" id="1.11.1.7"/>
    </reaction>
</comment>
<evidence type="ECO:0000256" key="9">
    <source>
        <dbReference type="ARBA" id="ARBA00023157"/>
    </source>
</evidence>
<keyword evidence="3 16" id="KW-0575">Peroxidase</keyword>
<keyword evidence="9 15" id="KW-1015">Disulfide bond</keyword>
<keyword evidence="8 13" id="KW-0408">Iron</keyword>
<evidence type="ECO:0000256" key="11">
    <source>
        <dbReference type="ARBA" id="ARBA00023324"/>
    </source>
</evidence>
<comment type="cofactor">
    <cofactor evidence="13 16">
        <name>Ca(2+)</name>
        <dbReference type="ChEBI" id="CHEBI:29108"/>
    </cofactor>
    <text evidence="13 16">Binds 2 calcium ions per subunit.</text>
</comment>
<evidence type="ECO:0000256" key="8">
    <source>
        <dbReference type="ARBA" id="ARBA00023004"/>
    </source>
</evidence>
<accession>A0ABC9B4U6</accession>
<keyword evidence="19" id="KW-1185">Reference proteome</keyword>
<gene>
    <name evidence="18" type="ORF">URODEC1_LOCUS61974</name>
</gene>
<dbReference type="Proteomes" id="UP001497457">
    <property type="component" value="Chromosome 24b"/>
</dbReference>
<dbReference type="FunFam" id="1.10.420.10:FF:000001">
    <property type="entry name" value="Peroxidase"/>
    <property type="match status" value="1"/>
</dbReference>
<dbReference type="GO" id="GO:0020037">
    <property type="term" value="F:heme binding"/>
    <property type="evidence" value="ECO:0007669"/>
    <property type="project" value="UniProtKB-UniRule"/>
</dbReference>
<evidence type="ECO:0000256" key="3">
    <source>
        <dbReference type="ARBA" id="ARBA00022559"/>
    </source>
</evidence>
<feature type="disulfide bond" evidence="15">
    <location>
        <begin position="235"/>
        <end position="257"/>
    </location>
</feature>
<evidence type="ECO:0000259" key="17">
    <source>
        <dbReference type="PROSITE" id="PS50873"/>
    </source>
</evidence>
<evidence type="ECO:0000256" key="10">
    <source>
        <dbReference type="ARBA" id="ARBA00023283"/>
    </source>
</evidence>
<comment type="function">
    <text evidence="16">Removal of H(2)O(2), oxidation of toxic reductants, biosynthesis and degradation of lignin, suberization, auxin catabolism, response to environmental stresses such as wounding, pathogen attack and oxidative stress.</text>
</comment>
<evidence type="ECO:0000256" key="16">
    <source>
        <dbReference type="RuleBase" id="RU362060"/>
    </source>
</evidence>
<dbReference type="GO" id="GO:0005576">
    <property type="term" value="C:extracellular region"/>
    <property type="evidence" value="ECO:0007669"/>
    <property type="project" value="UniProtKB-SubCell"/>
</dbReference>
<feature type="disulfide bond" evidence="15">
    <location>
        <begin position="103"/>
        <end position="108"/>
    </location>
</feature>
<feature type="binding site" evidence="13">
    <location>
        <position position="102"/>
    </location>
    <ligand>
        <name>Ca(2+)</name>
        <dbReference type="ChEBI" id="CHEBI:29108"/>
        <label>1</label>
    </ligand>
</feature>
<dbReference type="EMBL" id="OZ075134">
    <property type="protein sequence ID" value="CAL4994544.1"/>
    <property type="molecule type" value="Genomic_DNA"/>
</dbReference>
<evidence type="ECO:0000256" key="4">
    <source>
        <dbReference type="ARBA" id="ARBA00022617"/>
    </source>
</evidence>
<feature type="binding site" evidence="13">
    <location>
        <position position="271"/>
    </location>
    <ligand>
        <name>Ca(2+)</name>
        <dbReference type="ChEBI" id="CHEBI:29108"/>
        <label>2</label>
    </ligand>
</feature>
<evidence type="ECO:0000313" key="19">
    <source>
        <dbReference type="Proteomes" id="UP001497457"/>
    </source>
</evidence>
<evidence type="ECO:0000256" key="13">
    <source>
        <dbReference type="PIRSR" id="PIRSR600823-3"/>
    </source>
</evidence>
<dbReference type="GO" id="GO:0006979">
    <property type="term" value="P:response to oxidative stress"/>
    <property type="evidence" value="ECO:0007669"/>
    <property type="project" value="UniProtKB-UniRule"/>
</dbReference>
<sequence length="371" mass="40420">MARSATMLVAVFSTLAMLAGAALSLPEGVTGPLPFNASGFLPWNPAELQAHLAASAAAQNLSVDYHKLTCPRLRFIVMDRMYGELMADSSLAAGIIRLYFNDCFPNGCDASILLVWPNPEMRFDQNNFLNRKVWDVIESIRKSVHAECGPTVSCADILALAARDAVVFAGGLDFEAPLGRLDSLAPAIYRDVSAIPLPTTEQASVMLSNFASRGFNHPGDLVAFSGAHSIGKAHCASFRDRADRQSDAFSRQLFLACRQDVYRLQELDHVTPNRLDNQYYRNLMAGEGVFTSDMALLNDPMTASWVTFYQNNPRKFLDDFSAVMSRLYTVRRGSRSGEIRRYGCFKPNSAGPGVGIPRAAGSDQEGAAASA</sequence>
<evidence type="ECO:0000256" key="5">
    <source>
        <dbReference type="ARBA" id="ARBA00022723"/>
    </source>
</evidence>
<dbReference type="PROSITE" id="PS50873">
    <property type="entry name" value="PEROXIDASE_4"/>
    <property type="match status" value="1"/>
</dbReference>
<dbReference type="InterPro" id="IPR010255">
    <property type="entry name" value="Haem_peroxidase_sf"/>
</dbReference>
<dbReference type="Pfam" id="PF00141">
    <property type="entry name" value="peroxidase"/>
    <property type="match status" value="1"/>
</dbReference>
<dbReference type="GO" id="GO:0042744">
    <property type="term" value="P:hydrogen peroxide catabolic process"/>
    <property type="evidence" value="ECO:0007669"/>
    <property type="project" value="UniProtKB-KW"/>
</dbReference>
<dbReference type="PRINTS" id="PR00461">
    <property type="entry name" value="PLPEROXIDASE"/>
</dbReference>
<dbReference type="CDD" id="cd00693">
    <property type="entry name" value="secretory_peroxidase"/>
    <property type="match status" value="1"/>
</dbReference>
<reference evidence="18" key="1">
    <citation type="submission" date="2024-10" db="EMBL/GenBank/DDBJ databases">
        <authorList>
            <person name="Ryan C."/>
        </authorList>
    </citation>
    <scope>NUCLEOTIDE SEQUENCE [LARGE SCALE GENOMIC DNA]</scope>
</reference>
<keyword evidence="10" id="KW-0873">Pyrrolidone carboxylic acid</keyword>
<dbReference type="PANTHER" id="PTHR31517:SF51">
    <property type="entry name" value="PEROXIDASE 55"/>
    <property type="match status" value="1"/>
</dbReference>
<dbReference type="PRINTS" id="PR00458">
    <property type="entry name" value="PEROXIDASE"/>
</dbReference>
<dbReference type="InterPro" id="IPR002016">
    <property type="entry name" value="Haem_peroxidase"/>
</dbReference>
<keyword evidence="16" id="KW-0964">Secreted</keyword>